<evidence type="ECO:0000256" key="1">
    <source>
        <dbReference type="SAM" id="MobiDB-lite"/>
    </source>
</evidence>
<reference evidence="2 3" key="1">
    <citation type="submission" date="2016-04" db="EMBL/GenBank/DDBJ databases">
        <title>Genome analyses suggest a sexual origin of heterokaryosis in a supposedly ancient asexual fungus.</title>
        <authorList>
            <person name="Ropars J."/>
            <person name="Sedzielewska K."/>
            <person name="Noel J."/>
            <person name="Charron P."/>
            <person name="Farinelli L."/>
            <person name="Marton T."/>
            <person name="Kruger M."/>
            <person name="Pelin A."/>
            <person name="Brachmann A."/>
            <person name="Corradi N."/>
        </authorList>
    </citation>
    <scope>NUCLEOTIDE SEQUENCE [LARGE SCALE GENOMIC DNA]</scope>
    <source>
        <strain evidence="2 3">C2</strain>
    </source>
</reference>
<evidence type="ECO:0000313" key="2">
    <source>
        <dbReference type="EMBL" id="PKK58256.1"/>
    </source>
</evidence>
<feature type="compositionally biased region" description="Basic and acidic residues" evidence="1">
    <location>
        <begin position="343"/>
        <end position="352"/>
    </location>
</feature>
<dbReference type="AlphaFoldDB" id="A0A2N1M9G6"/>
<dbReference type="VEuPathDB" id="FungiDB:RhiirA1_438237"/>
<feature type="compositionally biased region" description="Basic residues" evidence="1">
    <location>
        <begin position="251"/>
        <end position="268"/>
    </location>
</feature>
<dbReference type="EMBL" id="LLXL01003724">
    <property type="protein sequence ID" value="PKK58256.1"/>
    <property type="molecule type" value="Genomic_DNA"/>
</dbReference>
<gene>
    <name evidence="2" type="ORF">RhiirC2_857872</name>
</gene>
<sequence length="361" mass="41135">MPSSITILCQIKSKGLDGGFVTGLAHYMSEPGVFKTFHYGYFKKQLSPLFLHDLQVGDHGLLCGKFVVNRGNIYVLVSAAFKIPMSENHDNINLPYGSFVGRIYEEVEQNGSDCKFGVNLLEYNNFSFASKEKINFRIHIVYEAGPNSRFIKLASRLQVGKLIFISGFFDLNENEIPFVEAKEIDILNEFSDNPSQTQSNNTLQFPFLRIAKFKSSKKFLHSSQQKANKTIEIIDNDDQIDDKSEEELPHAKFKSNKKLLHSPPQKKNKTIEIIDNDEQIDNKSEEEQKSPITSASKIEAKDSSISEKSTKKNSKRKMELSNLSIQRLEKAAKNTKVKTRSQKRYENQKEDNVLMEAEEST</sequence>
<dbReference type="OrthoDB" id="2364491at2759"/>
<feature type="compositionally biased region" description="Basic residues" evidence="1">
    <location>
        <begin position="333"/>
        <end position="342"/>
    </location>
</feature>
<proteinExistence type="predicted"/>
<feature type="compositionally biased region" description="Basic and acidic residues" evidence="1">
    <location>
        <begin position="298"/>
        <end position="310"/>
    </location>
</feature>
<organism evidence="2 3">
    <name type="scientific">Rhizophagus irregularis</name>
    <dbReference type="NCBI Taxonomy" id="588596"/>
    <lineage>
        <taxon>Eukaryota</taxon>
        <taxon>Fungi</taxon>
        <taxon>Fungi incertae sedis</taxon>
        <taxon>Mucoromycota</taxon>
        <taxon>Glomeromycotina</taxon>
        <taxon>Glomeromycetes</taxon>
        <taxon>Glomerales</taxon>
        <taxon>Glomeraceae</taxon>
        <taxon>Rhizophagus</taxon>
    </lineage>
</organism>
<dbReference type="VEuPathDB" id="FungiDB:FUN_009481"/>
<name>A0A2N1M9G6_9GLOM</name>
<dbReference type="VEuPathDB" id="FungiDB:RhiirFUN_013029"/>
<comment type="caution">
    <text evidence="2">The sequence shown here is derived from an EMBL/GenBank/DDBJ whole genome shotgun (WGS) entry which is preliminary data.</text>
</comment>
<feature type="region of interest" description="Disordered" evidence="1">
    <location>
        <begin position="247"/>
        <end position="361"/>
    </location>
</feature>
<evidence type="ECO:0000313" key="3">
    <source>
        <dbReference type="Proteomes" id="UP000233469"/>
    </source>
</evidence>
<reference evidence="2 3" key="2">
    <citation type="submission" date="2017-10" db="EMBL/GenBank/DDBJ databases">
        <title>Extensive intraspecific genome diversity in a model arbuscular mycorrhizal fungus.</title>
        <authorList>
            <person name="Chen E.C.H."/>
            <person name="Morin E."/>
            <person name="Baudet D."/>
            <person name="Noel J."/>
            <person name="Ndikumana S."/>
            <person name="Charron P."/>
            <person name="St-Onge C."/>
            <person name="Giorgi J."/>
            <person name="Grigoriev I.V."/>
            <person name="Roux C."/>
            <person name="Martin F.M."/>
            <person name="Corradi N."/>
        </authorList>
    </citation>
    <scope>NUCLEOTIDE SEQUENCE [LARGE SCALE GENOMIC DNA]</scope>
    <source>
        <strain evidence="2 3">C2</strain>
    </source>
</reference>
<accession>A0A2N1M9G6</accession>
<protein>
    <submittedName>
        <fullName evidence="2">Uncharacterized protein</fullName>
    </submittedName>
</protein>
<feature type="compositionally biased region" description="Basic and acidic residues" evidence="1">
    <location>
        <begin position="280"/>
        <end position="289"/>
    </location>
</feature>
<dbReference type="Proteomes" id="UP000233469">
    <property type="component" value="Unassembled WGS sequence"/>
</dbReference>